<comment type="caution">
    <text evidence="8">The sequence shown here is derived from an EMBL/GenBank/DDBJ whole genome shotgun (WGS) entry which is preliminary data.</text>
</comment>
<dbReference type="OrthoDB" id="3712305at2"/>
<keyword evidence="5 6" id="KW-0472">Membrane</keyword>
<keyword evidence="4 6" id="KW-1133">Transmembrane helix</keyword>
<evidence type="ECO:0000256" key="1">
    <source>
        <dbReference type="ARBA" id="ARBA00004651"/>
    </source>
</evidence>
<evidence type="ECO:0000313" key="9">
    <source>
        <dbReference type="Proteomes" id="UP000282084"/>
    </source>
</evidence>
<dbReference type="RefSeq" id="WP_121001462.1">
    <property type="nucleotide sequence ID" value="NZ_RBXO01000001.1"/>
</dbReference>
<evidence type="ECO:0000256" key="3">
    <source>
        <dbReference type="ARBA" id="ARBA00022692"/>
    </source>
</evidence>
<evidence type="ECO:0000313" key="8">
    <source>
        <dbReference type="EMBL" id="RKT52135.1"/>
    </source>
</evidence>
<evidence type="ECO:0000256" key="2">
    <source>
        <dbReference type="ARBA" id="ARBA00022475"/>
    </source>
</evidence>
<evidence type="ECO:0000256" key="6">
    <source>
        <dbReference type="SAM" id="Phobius"/>
    </source>
</evidence>
<dbReference type="PANTHER" id="PTHR35007:SF4">
    <property type="entry name" value="CONSERVED TRANSMEMBRANE PROTEIN-RELATED"/>
    <property type="match status" value="1"/>
</dbReference>
<dbReference type="Proteomes" id="UP000282084">
    <property type="component" value="Unassembled WGS sequence"/>
</dbReference>
<feature type="transmembrane region" description="Helical" evidence="6">
    <location>
        <begin position="225"/>
        <end position="245"/>
    </location>
</feature>
<reference evidence="8 9" key="1">
    <citation type="submission" date="2018-10" db="EMBL/GenBank/DDBJ databases">
        <title>Sequencing the genomes of 1000 actinobacteria strains.</title>
        <authorList>
            <person name="Klenk H.-P."/>
        </authorList>
    </citation>
    <scope>NUCLEOTIDE SEQUENCE [LARGE SCALE GENOMIC DNA]</scope>
    <source>
        <strain evidence="8 9">DSM 43800</strain>
    </source>
</reference>
<evidence type="ECO:0000256" key="5">
    <source>
        <dbReference type="ARBA" id="ARBA00023136"/>
    </source>
</evidence>
<protein>
    <submittedName>
        <fullName evidence="8">Tight adherence protein B</fullName>
    </submittedName>
</protein>
<dbReference type="AlphaFoldDB" id="A0A495VUM8"/>
<gene>
    <name evidence="8" type="ORF">C8E97_0636</name>
</gene>
<evidence type="ECO:0000256" key="4">
    <source>
        <dbReference type="ARBA" id="ARBA00022989"/>
    </source>
</evidence>
<dbReference type="EMBL" id="RBXO01000001">
    <property type="protein sequence ID" value="RKT52135.1"/>
    <property type="molecule type" value="Genomic_DNA"/>
</dbReference>
<organism evidence="8 9">
    <name type="scientific">Saccharothrix australiensis</name>
    <dbReference type="NCBI Taxonomy" id="2072"/>
    <lineage>
        <taxon>Bacteria</taxon>
        <taxon>Bacillati</taxon>
        <taxon>Actinomycetota</taxon>
        <taxon>Actinomycetes</taxon>
        <taxon>Pseudonocardiales</taxon>
        <taxon>Pseudonocardiaceae</taxon>
        <taxon>Saccharothrix</taxon>
    </lineage>
</organism>
<keyword evidence="9" id="KW-1185">Reference proteome</keyword>
<dbReference type="InterPro" id="IPR018076">
    <property type="entry name" value="T2SS_GspF_dom"/>
</dbReference>
<dbReference type="PANTHER" id="PTHR35007">
    <property type="entry name" value="INTEGRAL MEMBRANE PROTEIN-RELATED"/>
    <property type="match status" value="1"/>
</dbReference>
<accession>A0A495VUM8</accession>
<comment type="subcellular location">
    <subcellularLocation>
        <location evidence="1">Cell membrane</location>
        <topology evidence="1">Multi-pass membrane protein</topology>
    </subcellularLocation>
</comment>
<dbReference type="Pfam" id="PF00482">
    <property type="entry name" value="T2SSF"/>
    <property type="match status" value="1"/>
</dbReference>
<name>A0A495VUM8_9PSEU</name>
<dbReference type="GO" id="GO:0005886">
    <property type="term" value="C:plasma membrane"/>
    <property type="evidence" value="ECO:0007669"/>
    <property type="project" value="UniProtKB-SubCell"/>
</dbReference>
<feature type="transmembrane region" description="Helical" evidence="6">
    <location>
        <begin position="193"/>
        <end position="213"/>
    </location>
</feature>
<proteinExistence type="predicted"/>
<evidence type="ECO:0000259" key="7">
    <source>
        <dbReference type="Pfam" id="PF00482"/>
    </source>
</evidence>
<keyword evidence="2" id="KW-1003">Cell membrane</keyword>
<sequence length="253" mass="26252">MSLLLLAAALLVLPPSAGRRLTALRGRRQRRWRLPRPNLPIVLGLGAVPGLVLGVGGSVAGALVALTVWRARADRKEERERLAATASIAEGLAAFVAELRSGAHPARAAAGAAEDASPPAVDVFRTIASTAARGGNVEAALAHPDARRLARAWRLSSEHGVPLADVLEAVRQDLRQRIGFAHRFHARMAGPRASAAVLAALPVFGVLLGEVTGSGPLDVLTSTTAGQVLLVAGAGLICAGLRWSAHLTRRVVA</sequence>
<feature type="domain" description="Type II secretion system protein GspF" evidence="7">
    <location>
        <begin position="95"/>
        <end position="207"/>
    </location>
</feature>
<keyword evidence="3 6" id="KW-0812">Transmembrane</keyword>
<feature type="transmembrane region" description="Helical" evidence="6">
    <location>
        <begin position="42"/>
        <end position="69"/>
    </location>
</feature>